<dbReference type="OrthoDB" id="47276at2759"/>
<keyword evidence="6" id="KW-0819">tRNA processing</keyword>
<evidence type="ECO:0000256" key="3">
    <source>
        <dbReference type="ARBA" id="ARBA00022603"/>
    </source>
</evidence>
<dbReference type="Pfam" id="PF02390">
    <property type="entry name" value="Methyltransf_4"/>
    <property type="match status" value="1"/>
</dbReference>
<proteinExistence type="predicted"/>
<dbReference type="PANTHER" id="PTHR23417">
    <property type="entry name" value="3-DEOXY-D-MANNO-OCTULOSONIC-ACID TRANSFERASE/TRNA GUANINE-N 7 - -METHYLTRANSFERASE"/>
    <property type="match status" value="1"/>
</dbReference>
<dbReference type="PaxDb" id="55529-EKX49935"/>
<reference evidence="9" key="2">
    <citation type="submission" date="2012-11" db="EMBL/GenBank/DDBJ databases">
        <authorList>
            <person name="Kuo A."/>
            <person name="Curtis B.A."/>
            <person name="Tanifuji G."/>
            <person name="Burki F."/>
            <person name="Gruber A."/>
            <person name="Irimia M."/>
            <person name="Maruyama S."/>
            <person name="Arias M.C."/>
            <person name="Ball S.G."/>
            <person name="Gile G.H."/>
            <person name="Hirakawa Y."/>
            <person name="Hopkins J.F."/>
            <person name="Rensing S.A."/>
            <person name="Schmutz J."/>
            <person name="Symeonidi A."/>
            <person name="Elias M."/>
            <person name="Eveleigh R.J."/>
            <person name="Herman E.K."/>
            <person name="Klute M.J."/>
            <person name="Nakayama T."/>
            <person name="Obornik M."/>
            <person name="Reyes-Prieto A."/>
            <person name="Armbrust E.V."/>
            <person name="Aves S.J."/>
            <person name="Beiko R.G."/>
            <person name="Coutinho P."/>
            <person name="Dacks J.B."/>
            <person name="Durnford D.G."/>
            <person name="Fast N.M."/>
            <person name="Green B.R."/>
            <person name="Grisdale C."/>
            <person name="Hempe F."/>
            <person name="Henrissat B."/>
            <person name="Hoppner M.P."/>
            <person name="Ishida K.-I."/>
            <person name="Kim E."/>
            <person name="Koreny L."/>
            <person name="Kroth P.G."/>
            <person name="Liu Y."/>
            <person name="Malik S.-B."/>
            <person name="Maier U.G."/>
            <person name="McRose D."/>
            <person name="Mock T."/>
            <person name="Neilson J.A."/>
            <person name="Onodera N.T."/>
            <person name="Poole A.M."/>
            <person name="Pritham E.J."/>
            <person name="Richards T.A."/>
            <person name="Rocap G."/>
            <person name="Roy S.W."/>
            <person name="Sarai C."/>
            <person name="Schaack S."/>
            <person name="Shirato S."/>
            <person name="Slamovits C.H."/>
            <person name="Spencer D.F."/>
            <person name="Suzuki S."/>
            <person name="Worden A.Z."/>
            <person name="Zauner S."/>
            <person name="Barry K."/>
            <person name="Bell C."/>
            <person name="Bharti A.K."/>
            <person name="Crow J.A."/>
            <person name="Grimwood J."/>
            <person name="Kramer R."/>
            <person name="Lindquist E."/>
            <person name="Lucas S."/>
            <person name="Salamov A."/>
            <person name="McFadden G.I."/>
            <person name="Lane C.E."/>
            <person name="Keeling P.J."/>
            <person name="Gray M.W."/>
            <person name="Grigoriev I.V."/>
            <person name="Archibald J.M."/>
        </authorList>
    </citation>
    <scope>NUCLEOTIDE SEQUENCE</scope>
    <source>
        <strain evidence="9">CCMP2712</strain>
    </source>
</reference>
<evidence type="ECO:0000313" key="9">
    <source>
        <dbReference type="Proteomes" id="UP000011087"/>
    </source>
</evidence>
<dbReference type="STRING" id="905079.L1JP15"/>
<dbReference type="GeneID" id="17306618"/>
<dbReference type="eggNOG" id="KOG3115">
    <property type="taxonomic scope" value="Eukaryota"/>
</dbReference>
<sequence length="212" mass="24470">MIFWGHPSTSESGLGKVRQHVNPLGPHFRTPIKAPDWKEVYEHPEQDLHIDLGCGKGRLLFELAGMNKDMNYLGVEIRELLVARADRWTREEGRRNCCFVYGNINVSVESLLSSYPGKIRMVSVLMPDPWFKKRHQKRRLLQPELVQQGAQFFVMSDVKECAESMIEIMDASPLFDNWDGKWIESPLPIATEREGSCMSRGESIYRALYTRL</sequence>
<evidence type="ECO:0000256" key="1">
    <source>
        <dbReference type="ARBA" id="ARBA00000142"/>
    </source>
</evidence>
<dbReference type="EC" id="2.1.1.33" evidence="2"/>
<evidence type="ECO:0000256" key="6">
    <source>
        <dbReference type="ARBA" id="ARBA00022694"/>
    </source>
</evidence>
<dbReference type="InterPro" id="IPR029063">
    <property type="entry name" value="SAM-dependent_MTases_sf"/>
</dbReference>
<keyword evidence="3" id="KW-0489">Methyltransferase</keyword>
<dbReference type="Proteomes" id="UP000011087">
    <property type="component" value="Unassembled WGS sequence"/>
</dbReference>
<evidence type="ECO:0000256" key="4">
    <source>
        <dbReference type="ARBA" id="ARBA00022679"/>
    </source>
</evidence>
<name>L1JP15_GUITC</name>
<dbReference type="AlphaFoldDB" id="L1JP15"/>
<dbReference type="RefSeq" id="XP_005836915.1">
    <property type="nucleotide sequence ID" value="XM_005836858.1"/>
</dbReference>
<dbReference type="OMA" id="DPWFKRR"/>
<dbReference type="HOGENOM" id="CLU_050910_1_3_1"/>
<dbReference type="InterPro" id="IPR003358">
    <property type="entry name" value="tRNA_(Gua-N-7)_MeTrfase_Trmb"/>
</dbReference>
<dbReference type="SUPFAM" id="SSF53335">
    <property type="entry name" value="S-adenosyl-L-methionine-dependent methyltransferases"/>
    <property type="match status" value="1"/>
</dbReference>
<keyword evidence="5" id="KW-0949">S-adenosyl-L-methionine</keyword>
<reference evidence="7 9" key="1">
    <citation type="journal article" date="2012" name="Nature">
        <title>Algal genomes reveal evolutionary mosaicism and the fate of nucleomorphs.</title>
        <authorList>
            <consortium name="DOE Joint Genome Institute"/>
            <person name="Curtis B.A."/>
            <person name="Tanifuji G."/>
            <person name="Burki F."/>
            <person name="Gruber A."/>
            <person name="Irimia M."/>
            <person name="Maruyama S."/>
            <person name="Arias M.C."/>
            <person name="Ball S.G."/>
            <person name="Gile G.H."/>
            <person name="Hirakawa Y."/>
            <person name="Hopkins J.F."/>
            <person name="Kuo A."/>
            <person name="Rensing S.A."/>
            <person name="Schmutz J."/>
            <person name="Symeonidi A."/>
            <person name="Elias M."/>
            <person name="Eveleigh R.J."/>
            <person name="Herman E.K."/>
            <person name="Klute M.J."/>
            <person name="Nakayama T."/>
            <person name="Obornik M."/>
            <person name="Reyes-Prieto A."/>
            <person name="Armbrust E.V."/>
            <person name="Aves S.J."/>
            <person name="Beiko R.G."/>
            <person name="Coutinho P."/>
            <person name="Dacks J.B."/>
            <person name="Durnford D.G."/>
            <person name="Fast N.M."/>
            <person name="Green B.R."/>
            <person name="Grisdale C.J."/>
            <person name="Hempel F."/>
            <person name="Henrissat B."/>
            <person name="Hoppner M.P."/>
            <person name="Ishida K."/>
            <person name="Kim E."/>
            <person name="Koreny L."/>
            <person name="Kroth P.G."/>
            <person name="Liu Y."/>
            <person name="Malik S.B."/>
            <person name="Maier U.G."/>
            <person name="McRose D."/>
            <person name="Mock T."/>
            <person name="Neilson J.A."/>
            <person name="Onodera N.T."/>
            <person name="Poole A.M."/>
            <person name="Pritham E.J."/>
            <person name="Richards T.A."/>
            <person name="Rocap G."/>
            <person name="Roy S.W."/>
            <person name="Sarai C."/>
            <person name="Schaack S."/>
            <person name="Shirato S."/>
            <person name="Slamovits C.H."/>
            <person name="Spencer D.F."/>
            <person name="Suzuki S."/>
            <person name="Worden A.Z."/>
            <person name="Zauner S."/>
            <person name="Barry K."/>
            <person name="Bell C."/>
            <person name="Bharti A.K."/>
            <person name="Crow J.A."/>
            <person name="Grimwood J."/>
            <person name="Kramer R."/>
            <person name="Lindquist E."/>
            <person name="Lucas S."/>
            <person name="Salamov A."/>
            <person name="McFadden G.I."/>
            <person name="Lane C.E."/>
            <person name="Keeling P.J."/>
            <person name="Gray M.W."/>
            <person name="Grigoriev I.V."/>
            <person name="Archibald J.M."/>
        </authorList>
    </citation>
    <scope>NUCLEOTIDE SEQUENCE</scope>
    <source>
        <strain evidence="7 9">CCMP2712</strain>
    </source>
</reference>
<evidence type="ECO:0000256" key="5">
    <source>
        <dbReference type="ARBA" id="ARBA00022691"/>
    </source>
</evidence>
<organism evidence="7">
    <name type="scientific">Guillardia theta (strain CCMP2712)</name>
    <name type="common">Cryptophyte</name>
    <dbReference type="NCBI Taxonomy" id="905079"/>
    <lineage>
        <taxon>Eukaryota</taxon>
        <taxon>Cryptophyceae</taxon>
        <taxon>Pyrenomonadales</taxon>
        <taxon>Geminigeraceae</taxon>
        <taxon>Guillardia</taxon>
    </lineage>
</organism>
<evidence type="ECO:0000313" key="8">
    <source>
        <dbReference type="EnsemblProtists" id="EKX49935"/>
    </source>
</evidence>
<dbReference type="KEGG" id="gtt:GUITHDRAFT_157348"/>
<dbReference type="EMBL" id="JH992980">
    <property type="protein sequence ID" value="EKX49935.1"/>
    <property type="molecule type" value="Genomic_DNA"/>
</dbReference>
<dbReference type="GO" id="GO:0008176">
    <property type="term" value="F:tRNA (guanine(46)-N7)-methyltransferase activity"/>
    <property type="evidence" value="ECO:0007669"/>
    <property type="project" value="UniProtKB-EC"/>
</dbReference>
<gene>
    <name evidence="7" type="ORF">GUITHDRAFT_157348</name>
</gene>
<keyword evidence="9" id="KW-1185">Reference proteome</keyword>
<dbReference type="Gene3D" id="3.40.50.150">
    <property type="entry name" value="Vaccinia Virus protein VP39"/>
    <property type="match status" value="1"/>
</dbReference>
<protein>
    <recommendedName>
        <fullName evidence="2">tRNA (guanine(46)-N(7))-methyltransferase</fullName>
        <ecNumber evidence="2">2.1.1.33</ecNumber>
    </recommendedName>
</protein>
<accession>L1JP15</accession>
<dbReference type="GO" id="GO:0043527">
    <property type="term" value="C:tRNA methyltransferase complex"/>
    <property type="evidence" value="ECO:0007669"/>
    <property type="project" value="TreeGrafter"/>
</dbReference>
<dbReference type="PROSITE" id="PS51625">
    <property type="entry name" value="SAM_MT_TRMB"/>
    <property type="match status" value="1"/>
</dbReference>
<comment type="catalytic activity">
    <reaction evidence="1">
        <text>guanosine(46) in tRNA + S-adenosyl-L-methionine = N(7)-methylguanosine(46) in tRNA + S-adenosyl-L-homocysteine</text>
        <dbReference type="Rhea" id="RHEA:42708"/>
        <dbReference type="Rhea" id="RHEA-COMP:10188"/>
        <dbReference type="Rhea" id="RHEA-COMP:10189"/>
        <dbReference type="ChEBI" id="CHEBI:57856"/>
        <dbReference type="ChEBI" id="CHEBI:59789"/>
        <dbReference type="ChEBI" id="CHEBI:74269"/>
        <dbReference type="ChEBI" id="CHEBI:74480"/>
        <dbReference type="EC" id="2.1.1.33"/>
    </reaction>
</comment>
<reference evidence="8" key="3">
    <citation type="submission" date="2016-03" db="UniProtKB">
        <authorList>
            <consortium name="EnsemblProtists"/>
        </authorList>
    </citation>
    <scope>IDENTIFICATION</scope>
</reference>
<dbReference type="PANTHER" id="PTHR23417:SF21">
    <property type="entry name" value="TRNA (GUANINE-N(7)-)-METHYLTRANSFERASE"/>
    <property type="match status" value="1"/>
</dbReference>
<dbReference type="CDD" id="cd02440">
    <property type="entry name" value="AdoMet_MTases"/>
    <property type="match status" value="1"/>
</dbReference>
<evidence type="ECO:0000313" key="7">
    <source>
        <dbReference type="EMBL" id="EKX49935.1"/>
    </source>
</evidence>
<keyword evidence="4" id="KW-0808">Transferase</keyword>
<evidence type="ECO:0000256" key="2">
    <source>
        <dbReference type="ARBA" id="ARBA00011977"/>
    </source>
</evidence>
<dbReference type="EnsemblProtists" id="EKX49935">
    <property type="protein sequence ID" value="EKX49935"/>
    <property type="gene ID" value="GUITHDRAFT_157348"/>
</dbReference>